<feature type="domain" description="Carrier" evidence="1">
    <location>
        <begin position="12"/>
        <end position="93"/>
    </location>
</feature>
<gene>
    <name evidence="2" type="ORF">LZ016_03675</name>
</gene>
<dbReference type="EMBL" id="JAKZHW010000001">
    <property type="protein sequence ID" value="MCH8615203.1"/>
    <property type="molecule type" value="Genomic_DNA"/>
</dbReference>
<evidence type="ECO:0000313" key="3">
    <source>
        <dbReference type="Proteomes" id="UP001203058"/>
    </source>
</evidence>
<dbReference type="InterPro" id="IPR009081">
    <property type="entry name" value="PP-bd_ACP"/>
</dbReference>
<protein>
    <submittedName>
        <fullName evidence="2">Phosphopantetheine-binding protein</fullName>
    </submittedName>
</protein>
<dbReference type="Gene3D" id="1.10.1200.10">
    <property type="entry name" value="ACP-like"/>
    <property type="match status" value="1"/>
</dbReference>
<evidence type="ECO:0000313" key="2">
    <source>
        <dbReference type="EMBL" id="MCH8615203.1"/>
    </source>
</evidence>
<dbReference type="Pfam" id="PF00550">
    <property type="entry name" value="PP-binding"/>
    <property type="match status" value="1"/>
</dbReference>
<dbReference type="InterPro" id="IPR036736">
    <property type="entry name" value="ACP-like_sf"/>
</dbReference>
<evidence type="ECO:0000259" key="1">
    <source>
        <dbReference type="PROSITE" id="PS50075"/>
    </source>
</evidence>
<name>A0ABS9VJR9_9SPHN</name>
<dbReference type="PROSITE" id="PS50075">
    <property type="entry name" value="CARRIER"/>
    <property type="match status" value="1"/>
</dbReference>
<dbReference type="Proteomes" id="UP001203058">
    <property type="component" value="Unassembled WGS sequence"/>
</dbReference>
<keyword evidence="3" id="KW-1185">Reference proteome</keyword>
<sequence length="95" mass="10234">MLKKVEKAPDEVIAEVTLRELLAQVLGLAEGQVSGFADSTALFGALPEFDSMAVANFLTALEERLGALIEDDDVDAEDFASFGSLLAFVERLQSR</sequence>
<dbReference type="RefSeq" id="WP_241445918.1">
    <property type="nucleotide sequence ID" value="NZ_JAKZHW010000001.1"/>
</dbReference>
<organism evidence="2 3">
    <name type="scientific">Sphingomonas telluris</name>
    <dbReference type="NCBI Taxonomy" id="2907998"/>
    <lineage>
        <taxon>Bacteria</taxon>
        <taxon>Pseudomonadati</taxon>
        <taxon>Pseudomonadota</taxon>
        <taxon>Alphaproteobacteria</taxon>
        <taxon>Sphingomonadales</taxon>
        <taxon>Sphingomonadaceae</taxon>
        <taxon>Sphingomonas</taxon>
    </lineage>
</organism>
<proteinExistence type="predicted"/>
<accession>A0ABS9VJR9</accession>
<reference evidence="2 3" key="1">
    <citation type="submission" date="2022-03" db="EMBL/GenBank/DDBJ databases">
        <authorList>
            <person name="Jo J.-H."/>
            <person name="Im W.-T."/>
        </authorList>
    </citation>
    <scope>NUCLEOTIDE SEQUENCE [LARGE SCALE GENOMIC DNA]</scope>
    <source>
        <strain evidence="2 3">SM33</strain>
    </source>
</reference>
<dbReference type="SUPFAM" id="SSF47336">
    <property type="entry name" value="ACP-like"/>
    <property type="match status" value="1"/>
</dbReference>
<comment type="caution">
    <text evidence="2">The sequence shown here is derived from an EMBL/GenBank/DDBJ whole genome shotgun (WGS) entry which is preliminary data.</text>
</comment>